<comment type="caution">
    <text evidence="2">The sequence shown here is derived from an EMBL/GenBank/DDBJ whole genome shotgun (WGS) entry which is preliminary data.</text>
</comment>
<protein>
    <submittedName>
        <fullName evidence="2">Uncharacterized protein</fullName>
    </submittedName>
</protein>
<proteinExistence type="predicted"/>
<dbReference type="Proteomes" id="UP001066276">
    <property type="component" value="Chromosome 3_1"/>
</dbReference>
<dbReference type="EMBL" id="JANPWB010000005">
    <property type="protein sequence ID" value="KAJ1183800.1"/>
    <property type="molecule type" value="Genomic_DNA"/>
</dbReference>
<feature type="region of interest" description="Disordered" evidence="1">
    <location>
        <begin position="1"/>
        <end position="21"/>
    </location>
</feature>
<organism evidence="2 3">
    <name type="scientific">Pleurodeles waltl</name>
    <name type="common">Iberian ribbed newt</name>
    <dbReference type="NCBI Taxonomy" id="8319"/>
    <lineage>
        <taxon>Eukaryota</taxon>
        <taxon>Metazoa</taxon>
        <taxon>Chordata</taxon>
        <taxon>Craniata</taxon>
        <taxon>Vertebrata</taxon>
        <taxon>Euteleostomi</taxon>
        <taxon>Amphibia</taxon>
        <taxon>Batrachia</taxon>
        <taxon>Caudata</taxon>
        <taxon>Salamandroidea</taxon>
        <taxon>Salamandridae</taxon>
        <taxon>Pleurodelinae</taxon>
        <taxon>Pleurodeles</taxon>
    </lineage>
</organism>
<reference evidence="2" key="1">
    <citation type="journal article" date="2022" name="bioRxiv">
        <title>Sequencing and chromosome-scale assembly of the giantPleurodeles waltlgenome.</title>
        <authorList>
            <person name="Brown T."/>
            <person name="Elewa A."/>
            <person name="Iarovenko S."/>
            <person name="Subramanian E."/>
            <person name="Araus A.J."/>
            <person name="Petzold A."/>
            <person name="Susuki M."/>
            <person name="Suzuki K.-i.T."/>
            <person name="Hayashi T."/>
            <person name="Toyoda A."/>
            <person name="Oliveira C."/>
            <person name="Osipova E."/>
            <person name="Leigh N.D."/>
            <person name="Simon A."/>
            <person name="Yun M.H."/>
        </authorList>
    </citation>
    <scope>NUCLEOTIDE SEQUENCE</scope>
    <source>
        <strain evidence="2">20211129_DDA</strain>
        <tissue evidence="2">Liver</tissue>
    </source>
</reference>
<evidence type="ECO:0000313" key="2">
    <source>
        <dbReference type="EMBL" id="KAJ1183800.1"/>
    </source>
</evidence>
<accession>A0AAV7U4R0</accession>
<gene>
    <name evidence="2" type="ORF">NDU88_000614</name>
</gene>
<evidence type="ECO:0000313" key="3">
    <source>
        <dbReference type="Proteomes" id="UP001066276"/>
    </source>
</evidence>
<evidence type="ECO:0000256" key="1">
    <source>
        <dbReference type="SAM" id="MobiDB-lite"/>
    </source>
</evidence>
<sequence length="204" mass="21073">MMRDRCSAHYGGATSPGCPQECAASPGPSLANCARPPRAPAQHTHPGRREVEGAVGHAWQGGSCGVRLSTHILAERWRERWAMPGEGGSRGVRLSTHIVGGGSGAGNDGPCLARVGDARSGSAHTSWAEVVVQGAVGHVWQGGSRGVPGSAHTSWRSGVGSGGPCLAGWEPRGPAQSLQRYALIISPLIDARLLVCVDVLCSFM</sequence>
<keyword evidence="3" id="KW-1185">Reference proteome</keyword>
<dbReference type="AlphaFoldDB" id="A0AAV7U4R0"/>
<name>A0AAV7U4R0_PLEWA</name>